<dbReference type="Pfam" id="PF08800">
    <property type="entry name" value="BT4734-like_N"/>
    <property type="match status" value="1"/>
</dbReference>
<sequence length="318" mass="36865">MKAMIKEKDILDLTHYGLNIYAHILREYYPGETVIQLSGKECKPAKNPFNDDKHTLKLINQEWVFNYNDTELPDFSGTPFDFAELHYKLSGGELREKLNKELNLRIDEKHFYSNRSLPDQAKTTEVKSEVQIPIFSYFNAPVKNINPKKNLRLIDVYYLIKSTEYSSITDQLRAIPGKGEARKFKASKFDYVTFSGTFSKRSDKALVNHSGLLTIDFDHISNLQQLKEQLLEDEYFETELLFVSPSGDGLKWIIPIDITEATHQNFFQAIANYIREAYQLEVDKSGKDVSRACFLPHDPEAYINPKYLNPKIKKDETK</sequence>
<proteinExistence type="predicted"/>
<keyword evidence="3" id="KW-1185">Reference proteome</keyword>
<accession>A0ABN4D0B7</accession>
<dbReference type="Proteomes" id="UP000023772">
    <property type="component" value="Chromosome"/>
</dbReference>
<evidence type="ECO:0000313" key="3">
    <source>
        <dbReference type="Proteomes" id="UP000023772"/>
    </source>
</evidence>
<dbReference type="EMBL" id="CP007451">
    <property type="protein sequence ID" value="AHW61040.1"/>
    <property type="molecule type" value="Genomic_DNA"/>
</dbReference>
<reference evidence="2 3" key="1">
    <citation type="submission" date="2014-03" db="EMBL/GenBank/DDBJ databases">
        <title>Complete genome sequence of a deeply braunched marine Bacteroidia bacterium Draconibacterium orientale type strain FH5T.</title>
        <authorList>
            <person name="Li X."/>
            <person name="Wang X."/>
            <person name="Xie Z."/>
            <person name="Du Z."/>
            <person name="Chen G."/>
        </authorList>
    </citation>
    <scope>NUCLEOTIDE SEQUENCE [LARGE SCALE GENOMIC DNA]</scope>
    <source>
        <strain evidence="2 3">FH5</strain>
    </source>
</reference>
<dbReference type="InterPro" id="IPR014907">
    <property type="entry name" value="BT4734-like_N"/>
</dbReference>
<feature type="domain" description="BT4734-like N-terminal" evidence="1">
    <location>
        <begin position="187"/>
        <end position="302"/>
    </location>
</feature>
<organism evidence="2 3">
    <name type="scientific">Draconibacterium orientale</name>
    <dbReference type="NCBI Taxonomy" id="1168034"/>
    <lineage>
        <taxon>Bacteria</taxon>
        <taxon>Pseudomonadati</taxon>
        <taxon>Bacteroidota</taxon>
        <taxon>Bacteroidia</taxon>
        <taxon>Marinilabiliales</taxon>
        <taxon>Prolixibacteraceae</taxon>
        <taxon>Draconibacterium</taxon>
    </lineage>
</organism>
<gene>
    <name evidence="2" type="ORF">FH5T_19175</name>
</gene>
<evidence type="ECO:0000313" key="2">
    <source>
        <dbReference type="EMBL" id="AHW61040.1"/>
    </source>
</evidence>
<name>A0ABN4D0B7_9BACT</name>
<evidence type="ECO:0000259" key="1">
    <source>
        <dbReference type="Pfam" id="PF08800"/>
    </source>
</evidence>
<protein>
    <submittedName>
        <fullName evidence="2">Virulence protein E</fullName>
    </submittedName>
</protein>